<dbReference type="PANTHER" id="PTHR11109">
    <property type="entry name" value="GTP CYCLOHYDROLASE I"/>
    <property type="match status" value="1"/>
</dbReference>
<comment type="subunit">
    <text evidence="6">Homopolymer.</text>
</comment>
<keyword evidence="6" id="KW-0547">Nucleotide-binding</keyword>
<accession>A0A7C1X6U9</accession>
<evidence type="ECO:0000313" key="8">
    <source>
        <dbReference type="EMBL" id="HEF65914.1"/>
    </source>
</evidence>
<dbReference type="Gene3D" id="3.30.1130.10">
    <property type="match status" value="1"/>
</dbReference>
<dbReference type="UniPathway" id="UPA00848">
    <property type="reaction ID" value="UER00151"/>
</dbReference>
<dbReference type="PANTHER" id="PTHR11109:SF7">
    <property type="entry name" value="GTP CYCLOHYDROLASE 1"/>
    <property type="match status" value="1"/>
</dbReference>
<dbReference type="InterPro" id="IPR020602">
    <property type="entry name" value="GTP_CycHdrlase_I_dom"/>
</dbReference>
<comment type="similarity">
    <text evidence="3 6">Belongs to the GTP cyclohydrolase I family.</text>
</comment>
<dbReference type="AlphaFoldDB" id="A0A7C1X6U9"/>
<comment type="caution">
    <text evidence="8">The sequence shown here is derived from an EMBL/GenBank/DDBJ whole genome shotgun (WGS) entry which is preliminary data.</text>
</comment>
<dbReference type="FunFam" id="3.30.1130.10:FF:000001">
    <property type="entry name" value="GTP cyclohydrolase 1"/>
    <property type="match status" value="1"/>
</dbReference>
<evidence type="ECO:0000256" key="5">
    <source>
        <dbReference type="ARBA" id="ARBA00022801"/>
    </source>
</evidence>
<comment type="catalytic activity">
    <reaction evidence="1 6">
        <text>GTP + H2O = 7,8-dihydroneopterin 3'-triphosphate + formate + H(+)</text>
        <dbReference type="Rhea" id="RHEA:17473"/>
        <dbReference type="ChEBI" id="CHEBI:15377"/>
        <dbReference type="ChEBI" id="CHEBI:15378"/>
        <dbReference type="ChEBI" id="CHEBI:15740"/>
        <dbReference type="ChEBI" id="CHEBI:37565"/>
        <dbReference type="ChEBI" id="CHEBI:58462"/>
        <dbReference type="EC" id="3.5.4.16"/>
    </reaction>
</comment>
<evidence type="ECO:0000256" key="1">
    <source>
        <dbReference type="ARBA" id="ARBA00001052"/>
    </source>
</evidence>
<dbReference type="PROSITE" id="PS00859">
    <property type="entry name" value="GTP_CYCLOHYDROL_1_1"/>
    <property type="match status" value="1"/>
</dbReference>
<keyword evidence="6" id="KW-0479">Metal-binding</keyword>
<name>A0A7C1X6U9_THERO</name>
<evidence type="ECO:0000256" key="6">
    <source>
        <dbReference type="HAMAP-Rule" id="MF_00223"/>
    </source>
</evidence>
<dbReference type="GO" id="GO:0005525">
    <property type="term" value="F:GTP binding"/>
    <property type="evidence" value="ECO:0007669"/>
    <property type="project" value="UniProtKB-KW"/>
</dbReference>
<sequence length="207" mass="23601">MTQPERVIEAEDTGLRFTTSCDLARLQELVAEWLELIGEDPQREGLERTPQRVAEAWAFLTRGYRQNLQEIVNGAIFHVEENTMVVVKGIEFYSMCEHHLLPFFGHIHIGYLPQGKILGLSKFARIVDLYARRLQVQERLTQQVAQAIQDLLAPQGVAVVADGIHLCMMMRGVEKQHARTTTSAMLGIFRESSEARDEFYRLLSTTT</sequence>
<evidence type="ECO:0000256" key="3">
    <source>
        <dbReference type="ARBA" id="ARBA00008085"/>
    </source>
</evidence>
<evidence type="ECO:0000256" key="4">
    <source>
        <dbReference type="ARBA" id="ARBA00022563"/>
    </source>
</evidence>
<feature type="domain" description="GTP cyclohydrolase I" evidence="7">
    <location>
        <begin position="27"/>
        <end position="203"/>
    </location>
</feature>
<feature type="binding site" evidence="6">
    <location>
        <position position="167"/>
    </location>
    <ligand>
        <name>Zn(2+)</name>
        <dbReference type="ChEBI" id="CHEBI:29105"/>
    </ligand>
</feature>
<feature type="binding site" evidence="6">
    <location>
        <position position="96"/>
    </location>
    <ligand>
        <name>Zn(2+)</name>
        <dbReference type="ChEBI" id="CHEBI:29105"/>
    </ligand>
</feature>
<protein>
    <recommendedName>
        <fullName evidence="6">GTP cyclohydrolase 1</fullName>
        <ecNumber evidence="6">3.5.4.16</ecNumber>
    </recommendedName>
    <alternativeName>
        <fullName evidence="6">GTP cyclohydrolase I</fullName>
        <shortName evidence="6">GTP-CH-I</shortName>
    </alternativeName>
</protein>
<keyword evidence="5 6" id="KW-0378">Hydrolase</keyword>
<dbReference type="NCBIfam" id="TIGR00063">
    <property type="entry name" value="folE"/>
    <property type="match status" value="1"/>
</dbReference>
<dbReference type="InterPro" id="IPR043134">
    <property type="entry name" value="GTP-CH-I_N"/>
</dbReference>
<dbReference type="Pfam" id="PF01227">
    <property type="entry name" value="GTP_cyclohydroI"/>
    <property type="match status" value="1"/>
</dbReference>
<comment type="pathway">
    <text evidence="2 6">Cofactor biosynthesis; 7,8-dihydroneopterin triphosphate biosynthesis; 7,8-dihydroneopterin triphosphate from GTP: step 1/1.</text>
</comment>
<dbReference type="GO" id="GO:0008270">
    <property type="term" value="F:zinc ion binding"/>
    <property type="evidence" value="ECO:0007669"/>
    <property type="project" value="UniProtKB-UniRule"/>
</dbReference>
<dbReference type="GO" id="GO:0046654">
    <property type="term" value="P:tetrahydrofolate biosynthetic process"/>
    <property type="evidence" value="ECO:0007669"/>
    <property type="project" value="UniProtKB-UniRule"/>
</dbReference>
<keyword evidence="4 6" id="KW-0554">One-carbon metabolism</keyword>
<dbReference type="NCBIfam" id="NF006826">
    <property type="entry name" value="PRK09347.1-3"/>
    <property type="match status" value="1"/>
</dbReference>
<dbReference type="HAMAP" id="MF_00223">
    <property type="entry name" value="FolE"/>
    <property type="match status" value="1"/>
</dbReference>
<dbReference type="PROSITE" id="PS00860">
    <property type="entry name" value="GTP_CYCLOHYDROL_1_2"/>
    <property type="match status" value="1"/>
</dbReference>
<keyword evidence="6" id="KW-0342">GTP-binding</keyword>
<dbReference type="NCBIfam" id="NF006825">
    <property type="entry name" value="PRK09347.1-2"/>
    <property type="match status" value="1"/>
</dbReference>
<dbReference type="InterPro" id="IPR018234">
    <property type="entry name" value="GTP_CycHdrlase_I_CS"/>
</dbReference>
<evidence type="ECO:0000256" key="2">
    <source>
        <dbReference type="ARBA" id="ARBA00005080"/>
    </source>
</evidence>
<evidence type="ECO:0000259" key="7">
    <source>
        <dbReference type="Pfam" id="PF01227"/>
    </source>
</evidence>
<dbReference type="GO" id="GO:0005737">
    <property type="term" value="C:cytoplasm"/>
    <property type="evidence" value="ECO:0007669"/>
    <property type="project" value="TreeGrafter"/>
</dbReference>
<reference evidence="8" key="1">
    <citation type="journal article" date="2020" name="mSystems">
        <title>Genome- and Community-Level Interaction Insights into Carbon Utilization and Element Cycling Functions of Hydrothermarchaeota in Hydrothermal Sediment.</title>
        <authorList>
            <person name="Zhou Z."/>
            <person name="Liu Y."/>
            <person name="Xu W."/>
            <person name="Pan J."/>
            <person name="Luo Z.H."/>
            <person name="Li M."/>
        </authorList>
    </citation>
    <scope>NUCLEOTIDE SEQUENCE [LARGE SCALE GENOMIC DNA]</scope>
    <source>
        <strain evidence="8">SpSt-222</strain>
    </source>
</reference>
<dbReference type="EC" id="3.5.4.16" evidence="6"/>
<feature type="binding site" evidence="6">
    <location>
        <position position="99"/>
    </location>
    <ligand>
        <name>Zn(2+)</name>
        <dbReference type="ChEBI" id="CHEBI:29105"/>
    </ligand>
</feature>
<dbReference type="GO" id="GO:0006730">
    <property type="term" value="P:one-carbon metabolic process"/>
    <property type="evidence" value="ECO:0007669"/>
    <property type="project" value="UniProtKB-UniRule"/>
</dbReference>
<dbReference type="GO" id="GO:0006729">
    <property type="term" value="P:tetrahydrobiopterin biosynthetic process"/>
    <property type="evidence" value="ECO:0007669"/>
    <property type="project" value="TreeGrafter"/>
</dbReference>
<keyword evidence="6" id="KW-0862">Zinc</keyword>
<dbReference type="SUPFAM" id="SSF55620">
    <property type="entry name" value="Tetrahydrobiopterin biosynthesis enzymes-like"/>
    <property type="match status" value="1"/>
</dbReference>
<proteinExistence type="inferred from homology"/>
<dbReference type="InterPro" id="IPR001474">
    <property type="entry name" value="GTP_CycHdrlase_I"/>
</dbReference>
<dbReference type="Gene3D" id="1.10.286.10">
    <property type="match status" value="1"/>
</dbReference>
<dbReference type="InterPro" id="IPR043133">
    <property type="entry name" value="GTP-CH-I_C/QueF"/>
</dbReference>
<dbReference type="EMBL" id="DSJL01000011">
    <property type="protein sequence ID" value="HEF65914.1"/>
    <property type="molecule type" value="Genomic_DNA"/>
</dbReference>
<dbReference type="GO" id="GO:0003934">
    <property type="term" value="F:GTP cyclohydrolase I activity"/>
    <property type="evidence" value="ECO:0007669"/>
    <property type="project" value="UniProtKB-UniRule"/>
</dbReference>
<gene>
    <name evidence="6 8" type="primary">folE</name>
    <name evidence="8" type="ORF">ENP47_09995</name>
</gene>
<organism evidence="8">
    <name type="scientific">Thermomicrobium roseum</name>
    <dbReference type="NCBI Taxonomy" id="500"/>
    <lineage>
        <taxon>Bacteria</taxon>
        <taxon>Pseudomonadati</taxon>
        <taxon>Thermomicrobiota</taxon>
        <taxon>Thermomicrobia</taxon>
        <taxon>Thermomicrobiales</taxon>
        <taxon>Thermomicrobiaceae</taxon>
        <taxon>Thermomicrobium</taxon>
    </lineage>
</organism>